<reference evidence="2" key="1">
    <citation type="journal article" date="2012" name="Science">
        <title>Fermentation, hydrogen, and sulfur metabolism in multiple uncultivated bacterial phyla.</title>
        <authorList>
            <person name="Wrighton K.C."/>
            <person name="Thomas B.C."/>
            <person name="Sharon I."/>
            <person name="Miller C.S."/>
            <person name="Castelle C.J."/>
            <person name="VerBerkmoes N.C."/>
            <person name="Wilkins M.J."/>
            <person name="Hettich R.L."/>
            <person name="Lipton M.S."/>
            <person name="Williams K.H."/>
            <person name="Long P.E."/>
            <person name="Banfield J.F."/>
        </authorList>
    </citation>
    <scope>NUCLEOTIDE SEQUENCE [LARGE SCALE GENOMIC DNA]</scope>
</reference>
<dbReference type="CDD" id="cd06588">
    <property type="entry name" value="PhnB_like"/>
    <property type="match status" value="1"/>
</dbReference>
<evidence type="ECO:0000313" key="2">
    <source>
        <dbReference type="EMBL" id="EKE30071.1"/>
    </source>
</evidence>
<dbReference type="Gene3D" id="3.10.180.10">
    <property type="entry name" value="2,3-Dihydroxybiphenyl 1,2-Dioxygenase, domain 1"/>
    <property type="match status" value="1"/>
</dbReference>
<dbReference type="PANTHER" id="PTHR33990:SF1">
    <property type="entry name" value="PROTEIN YJDN"/>
    <property type="match status" value="1"/>
</dbReference>
<dbReference type="AlphaFoldDB" id="K2FFZ6"/>
<dbReference type="PANTHER" id="PTHR33990">
    <property type="entry name" value="PROTEIN YJDN-RELATED"/>
    <property type="match status" value="1"/>
</dbReference>
<organism evidence="2">
    <name type="scientific">uncultured bacterium</name>
    <name type="common">gcode 4</name>
    <dbReference type="NCBI Taxonomy" id="1234023"/>
    <lineage>
        <taxon>Bacteria</taxon>
        <taxon>environmental samples</taxon>
    </lineage>
</organism>
<gene>
    <name evidence="2" type="ORF">ACD_2C00050G0016</name>
</gene>
<dbReference type="SUPFAM" id="SSF54593">
    <property type="entry name" value="Glyoxalase/Bleomycin resistance protein/Dihydroxybiphenyl dioxygenase"/>
    <property type="match status" value="1"/>
</dbReference>
<accession>K2FFZ6</accession>
<name>K2FFZ6_9BACT</name>
<comment type="caution">
    <text evidence="2">The sequence shown here is derived from an EMBL/GenBank/DDBJ whole genome shotgun (WGS) entry which is preliminary data.</text>
</comment>
<feature type="domain" description="PhnB-like" evidence="1">
    <location>
        <begin position="4"/>
        <end position="135"/>
    </location>
</feature>
<evidence type="ECO:0000259" key="1">
    <source>
        <dbReference type="Pfam" id="PF06983"/>
    </source>
</evidence>
<dbReference type="InterPro" id="IPR029068">
    <property type="entry name" value="Glyas_Bleomycin-R_OHBP_Dase"/>
</dbReference>
<sequence>MKSVNPYLNFDGNAEEAFNFYKSIFWWEFMMLQRFKDTPEGEKLSDSDKEKLMHVSLPIWKSNVLMATDALESMWMKLIWGNNFYLALEADTKEEADKVFSWLSAWWNVEMAMQDQFWGEYFWMLKDRFWINWMVSYAYPK</sequence>
<protein>
    <recommendedName>
        <fullName evidence="1">PhnB-like domain-containing protein</fullName>
    </recommendedName>
</protein>
<dbReference type="InterPro" id="IPR028973">
    <property type="entry name" value="PhnB-like"/>
</dbReference>
<dbReference type="EMBL" id="AMFJ01000050">
    <property type="protein sequence ID" value="EKE30071.1"/>
    <property type="molecule type" value="Genomic_DNA"/>
</dbReference>
<proteinExistence type="predicted"/>
<dbReference type="Pfam" id="PF06983">
    <property type="entry name" value="3-dmu-9_3-mt"/>
    <property type="match status" value="1"/>
</dbReference>